<reference evidence="1 2" key="1">
    <citation type="journal article" date="2015" name="BMC Genomics">
        <title>Insights from the genome of Ophiocordyceps polyrhachis-furcata to pathogenicity and host specificity in insect fungi.</title>
        <authorList>
            <person name="Wichadakul D."/>
            <person name="Kobmoo N."/>
            <person name="Ingsriswang S."/>
            <person name="Tangphatsornruang S."/>
            <person name="Chantasingh D."/>
            <person name="Luangsa-ard J.J."/>
            <person name="Eurwilaichitr L."/>
        </authorList>
    </citation>
    <scope>NUCLEOTIDE SEQUENCE [LARGE SCALE GENOMIC DNA]</scope>
    <source>
        <strain evidence="1 2">BCC 54312</strain>
    </source>
</reference>
<protein>
    <submittedName>
        <fullName evidence="1">Uncharacterized protein</fullName>
    </submittedName>
</protein>
<sequence>MDAASLPNTSHHLQLQRPSRHFVVAITPPTRIADILTGFNFGDRTSSRLAMDVLSAAHGDISLQIFIRADPCYCQ</sequence>
<comment type="caution">
    <text evidence="1">The sequence shown here is derived from an EMBL/GenBank/DDBJ whole genome shotgun (WGS) entry which is preliminary data.</text>
</comment>
<keyword evidence="2" id="KW-1185">Reference proteome</keyword>
<dbReference type="AlphaFoldDB" id="A0A367L0U4"/>
<name>A0A367L0U4_9HYPO</name>
<organism evidence="1 2">
    <name type="scientific">Ophiocordyceps polyrhachis-furcata BCC 54312</name>
    <dbReference type="NCBI Taxonomy" id="1330021"/>
    <lineage>
        <taxon>Eukaryota</taxon>
        <taxon>Fungi</taxon>
        <taxon>Dikarya</taxon>
        <taxon>Ascomycota</taxon>
        <taxon>Pezizomycotina</taxon>
        <taxon>Sordariomycetes</taxon>
        <taxon>Hypocreomycetidae</taxon>
        <taxon>Hypocreales</taxon>
        <taxon>Ophiocordycipitaceae</taxon>
        <taxon>Ophiocordyceps</taxon>
    </lineage>
</organism>
<proteinExistence type="predicted"/>
<dbReference type="EMBL" id="LKCN02000022">
    <property type="protein sequence ID" value="RCI08036.1"/>
    <property type="molecule type" value="Genomic_DNA"/>
</dbReference>
<dbReference type="Proteomes" id="UP000253664">
    <property type="component" value="Unassembled WGS sequence"/>
</dbReference>
<evidence type="ECO:0000313" key="1">
    <source>
        <dbReference type="EMBL" id="RCI08036.1"/>
    </source>
</evidence>
<accession>A0A367L0U4</accession>
<evidence type="ECO:0000313" key="2">
    <source>
        <dbReference type="Proteomes" id="UP000253664"/>
    </source>
</evidence>
<gene>
    <name evidence="1" type="ORF">L249_7880</name>
</gene>